<keyword evidence="5" id="KW-0560">Oxidoreductase</keyword>
<dbReference type="Proteomes" id="UP001595962">
    <property type="component" value="Unassembled WGS sequence"/>
</dbReference>
<keyword evidence="3" id="KW-0575">Peroxidase</keyword>
<dbReference type="PROSITE" id="PS51352">
    <property type="entry name" value="THIOREDOXIN_2"/>
    <property type="match status" value="1"/>
</dbReference>
<dbReference type="PANTHER" id="PTHR42801:SF7">
    <property type="entry name" value="SLL1159 PROTEIN"/>
    <property type="match status" value="1"/>
</dbReference>
<evidence type="ECO:0000256" key="2">
    <source>
        <dbReference type="ARBA" id="ARBA00013017"/>
    </source>
</evidence>
<dbReference type="PANTHER" id="PTHR42801">
    <property type="entry name" value="THIOREDOXIN-DEPENDENT PEROXIDE REDUCTASE"/>
    <property type="match status" value="1"/>
</dbReference>
<keyword evidence="4" id="KW-0049">Antioxidant</keyword>
<proteinExistence type="inferred from homology"/>
<evidence type="ECO:0000256" key="7">
    <source>
        <dbReference type="ARBA" id="ARBA00023284"/>
    </source>
</evidence>
<keyword evidence="15" id="KW-1185">Reference proteome</keyword>
<keyword evidence="6" id="KW-1015">Disulfide bond</keyword>
<evidence type="ECO:0000256" key="12">
    <source>
        <dbReference type="SAM" id="SignalP"/>
    </source>
</evidence>
<evidence type="ECO:0000313" key="14">
    <source>
        <dbReference type="EMBL" id="MFC4655814.1"/>
    </source>
</evidence>
<evidence type="ECO:0000313" key="15">
    <source>
        <dbReference type="Proteomes" id="UP001595962"/>
    </source>
</evidence>
<dbReference type="Gene3D" id="3.40.30.10">
    <property type="entry name" value="Glutaredoxin"/>
    <property type="match status" value="1"/>
</dbReference>
<keyword evidence="7" id="KW-0676">Redox-active center</keyword>
<dbReference type="Pfam" id="PF00578">
    <property type="entry name" value="AhpC-TSA"/>
    <property type="match status" value="1"/>
</dbReference>
<keyword evidence="12" id="KW-0732">Signal</keyword>
<name>A0ABV9JNS3_9GAMM</name>
<dbReference type="CDD" id="cd02970">
    <property type="entry name" value="PRX_like2"/>
    <property type="match status" value="1"/>
</dbReference>
<accession>A0ABV9JNS3</accession>
<feature type="chain" id="PRO_5045928818" description="thioredoxin-dependent peroxiredoxin" evidence="12">
    <location>
        <begin position="21"/>
        <end position="212"/>
    </location>
</feature>
<evidence type="ECO:0000256" key="8">
    <source>
        <dbReference type="ARBA" id="ARBA00032824"/>
    </source>
</evidence>
<protein>
    <recommendedName>
        <fullName evidence="2">thioredoxin-dependent peroxiredoxin</fullName>
        <ecNumber evidence="2">1.11.1.24</ecNumber>
    </recommendedName>
    <alternativeName>
        <fullName evidence="8">Thioredoxin peroxidase</fullName>
    </alternativeName>
    <alternativeName>
        <fullName evidence="10">Thioredoxin-dependent peroxiredoxin Bcp</fullName>
    </alternativeName>
</protein>
<organism evidence="14 15">
    <name type="scientific">Rheinheimera marina</name>
    <dbReference type="NCBI Taxonomy" id="1774958"/>
    <lineage>
        <taxon>Bacteria</taxon>
        <taxon>Pseudomonadati</taxon>
        <taxon>Pseudomonadota</taxon>
        <taxon>Gammaproteobacteria</taxon>
        <taxon>Chromatiales</taxon>
        <taxon>Chromatiaceae</taxon>
        <taxon>Rheinheimera</taxon>
    </lineage>
</organism>
<evidence type="ECO:0000259" key="13">
    <source>
        <dbReference type="PROSITE" id="PS51352"/>
    </source>
</evidence>
<feature type="signal peptide" evidence="12">
    <location>
        <begin position="1"/>
        <end position="20"/>
    </location>
</feature>
<dbReference type="EMBL" id="JBHSGB010000010">
    <property type="protein sequence ID" value="MFC4655814.1"/>
    <property type="molecule type" value="Genomic_DNA"/>
</dbReference>
<evidence type="ECO:0000256" key="11">
    <source>
        <dbReference type="ARBA" id="ARBA00049091"/>
    </source>
</evidence>
<evidence type="ECO:0000256" key="4">
    <source>
        <dbReference type="ARBA" id="ARBA00022862"/>
    </source>
</evidence>
<comment type="function">
    <text evidence="1">Thiol-specific peroxidase that catalyzes the reduction of hydrogen peroxide and organic hydroperoxides to water and alcohols, respectively. Plays a role in cell protection against oxidative stress by detoxifying peroxides and as sensor of hydrogen peroxide-mediated signaling events.</text>
</comment>
<comment type="caution">
    <text evidence="14">The sequence shown here is derived from an EMBL/GenBank/DDBJ whole genome shotgun (WGS) entry which is preliminary data.</text>
</comment>
<feature type="domain" description="Thioredoxin" evidence="13">
    <location>
        <begin position="33"/>
        <end position="209"/>
    </location>
</feature>
<sequence>MKRLYTTLFALLSLTGAAQASEIAPTSMDVRPVPAGLQAPDVTLQTESGRPVQLKSLINKPTVLVFYRGGWCPYCNTQLAGLREIEPKLTTLGYQILAVTPDSPDAIAQSRKDTKGGALPYTLLSDSQFVAAKAFGIAYYLDAKTSDAYLNQYKLNLNKEERTGKVVLPVPAVYLVGADGLLQYSFVHINYKVRLQNELLLHAARLALEKTE</sequence>
<evidence type="ECO:0000256" key="10">
    <source>
        <dbReference type="ARBA" id="ARBA00042639"/>
    </source>
</evidence>
<evidence type="ECO:0000256" key="3">
    <source>
        <dbReference type="ARBA" id="ARBA00022559"/>
    </source>
</evidence>
<evidence type="ECO:0000256" key="1">
    <source>
        <dbReference type="ARBA" id="ARBA00003330"/>
    </source>
</evidence>
<reference evidence="15" key="1">
    <citation type="journal article" date="2019" name="Int. J. Syst. Evol. Microbiol.">
        <title>The Global Catalogue of Microorganisms (GCM) 10K type strain sequencing project: providing services to taxonomists for standard genome sequencing and annotation.</title>
        <authorList>
            <consortium name="The Broad Institute Genomics Platform"/>
            <consortium name="The Broad Institute Genome Sequencing Center for Infectious Disease"/>
            <person name="Wu L."/>
            <person name="Ma J."/>
        </authorList>
    </citation>
    <scope>NUCLEOTIDE SEQUENCE [LARGE SCALE GENOMIC DNA]</scope>
    <source>
        <strain evidence="15">DT28</strain>
    </source>
</reference>
<dbReference type="RefSeq" id="WP_377334296.1">
    <property type="nucleotide sequence ID" value="NZ_JBHSGB010000010.1"/>
</dbReference>
<gene>
    <name evidence="14" type="ORF">ACFO3I_12435</name>
</gene>
<evidence type="ECO:0000256" key="5">
    <source>
        <dbReference type="ARBA" id="ARBA00023002"/>
    </source>
</evidence>
<dbReference type="SUPFAM" id="SSF52833">
    <property type="entry name" value="Thioredoxin-like"/>
    <property type="match status" value="1"/>
</dbReference>
<evidence type="ECO:0000256" key="9">
    <source>
        <dbReference type="ARBA" id="ARBA00038489"/>
    </source>
</evidence>
<dbReference type="InterPro" id="IPR036249">
    <property type="entry name" value="Thioredoxin-like_sf"/>
</dbReference>
<comment type="similarity">
    <text evidence="9">Belongs to the peroxiredoxin family. BCP/PrxQ subfamily.</text>
</comment>
<dbReference type="InterPro" id="IPR000866">
    <property type="entry name" value="AhpC/TSA"/>
</dbReference>
<dbReference type="EC" id="1.11.1.24" evidence="2"/>
<comment type="catalytic activity">
    <reaction evidence="11">
        <text>a hydroperoxide + [thioredoxin]-dithiol = an alcohol + [thioredoxin]-disulfide + H2O</text>
        <dbReference type="Rhea" id="RHEA:62620"/>
        <dbReference type="Rhea" id="RHEA-COMP:10698"/>
        <dbReference type="Rhea" id="RHEA-COMP:10700"/>
        <dbReference type="ChEBI" id="CHEBI:15377"/>
        <dbReference type="ChEBI" id="CHEBI:29950"/>
        <dbReference type="ChEBI" id="CHEBI:30879"/>
        <dbReference type="ChEBI" id="CHEBI:35924"/>
        <dbReference type="ChEBI" id="CHEBI:50058"/>
        <dbReference type="EC" id="1.11.1.24"/>
    </reaction>
</comment>
<evidence type="ECO:0000256" key="6">
    <source>
        <dbReference type="ARBA" id="ARBA00023157"/>
    </source>
</evidence>
<dbReference type="InterPro" id="IPR050924">
    <property type="entry name" value="Peroxiredoxin_BCP/PrxQ"/>
</dbReference>
<dbReference type="InterPro" id="IPR013766">
    <property type="entry name" value="Thioredoxin_domain"/>
</dbReference>